<dbReference type="SUPFAM" id="SSF46955">
    <property type="entry name" value="Putative DNA-binding domain"/>
    <property type="match status" value="1"/>
</dbReference>
<dbReference type="PANTHER" id="PTHR30204:SF97">
    <property type="entry name" value="MERR FAMILY REGULATORY PROTEIN"/>
    <property type="match status" value="1"/>
</dbReference>
<evidence type="ECO:0000313" key="3">
    <source>
        <dbReference type="EMBL" id="ADB50825.1"/>
    </source>
</evidence>
<dbReference type="GO" id="GO:0003700">
    <property type="term" value="F:DNA-binding transcription factor activity"/>
    <property type="evidence" value="ECO:0007669"/>
    <property type="project" value="InterPro"/>
</dbReference>
<protein>
    <submittedName>
        <fullName evidence="3">Transcriptional regulator, MerR family</fullName>
    </submittedName>
</protein>
<dbReference type="RefSeq" id="WP_012933876.1">
    <property type="nucleotide sequence ID" value="NC_013739.1"/>
</dbReference>
<accession>D3F7G3</accession>
<evidence type="ECO:0000259" key="2">
    <source>
        <dbReference type="PROSITE" id="PS50937"/>
    </source>
</evidence>
<reference evidence="4" key="2">
    <citation type="submission" date="2010-01" db="EMBL/GenBank/DDBJ databases">
        <title>The complete genome of Conexibacter woesei DSM 14684.</title>
        <authorList>
            <consortium name="US DOE Joint Genome Institute (JGI-PGF)"/>
            <person name="Lucas S."/>
            <person name="Copeland A."/>
            <person name="Lapidus A."/>
            <person name="Glavina del Rio T."/>
            <person name="Dalin E."/>
            <person name="Tice H."/>
            <person name="Bruce D."/>
            <person name="Goodwin L."/>
            <person name="Pitluck S."/>
            <person name="Kyrpides N."/>
            <person name="Mavromatis K."/>
            <person name="Ivanova N."/>
            <person name="Mikhailova N."/>
            <person name="Chertkov O."/>
            <person name="Brettin T."/>
            <person name="Detter J.C."/>
            <person name="Han C."/>
            <person name="Larimer F."/>
            <person name="Land M."/>
            <person name="Hauser L."/>
            <person name="Markowitz V."/>
            <person name="Cheng J.-F."/>
            <person name="Hugenholtz P."/>
            <person name="Woyke T."/>
            <person name="Wu D."/>
            <person name="Pukall R."/>
            <person name="Steenblock K."/>
            <person name="Schneider S."/>
            <person name="Klenk H.-P."/>
            <person name="Eisen J.A."/>
        </authorList>
    </citation>
    <scope>NUCLEOTIDE SEQUENCE [LARGE SCALE GENOMIC DNA]</scope>
    <source>
        <strain evidence="4">DSM 14684 / CIP 108061 / JCM 11494 / NBRC 100937 / ID131577</strain>
    </source>
</reference>
<dbReference type="PROSITE" id="PS50937">
    <property type="entry name" value="HTH_MERR_2"/>
    <property type="match status" value="1"/>
</dbReference>
<keyword evidence="4" id="KW-1185">Reference proteome</keyword>
<dbReference type="PANTHER" id="PTHR30204">
    <property type="entry name" value="REDOX-CYCLING DRUG-SENSING TRANSCRIPTIONAL ACTIVATOR SOXR"/>
    <property type="match status" value="1"/>
</dbReference>
<feature type="domain" description="HTH merR-type" evidence="2">
    <location>
        <begin position="14"/>
        <end position="75"/>
    </location>
</feature>
<dbReference type="HOGENOM" id="CLU_065103_2_2_11"/>
<name>D3F7G3_CONWI</name>
<dbReference type="GO" id="GO:0003677">
    <property type="term" value="F:DNA binding"/>
    <property type="evidence" value="ECO:0007669"/>
    <property type="project" value="UniProtKB-KW"/>
</dbReference>
<proteinExistence type="predicted"/>
<dbReference type="Proteomes" id="UP000008229">
    <property type="component" value="Chromosome"/>
</dbReference>
<evidence type="ECO:0000256" key="1">
    <source>
        <dbReference type="ARBA" id="ARBA00023125"/>
    </source>
</evidence>
<organism evidence="3 4">
    <name type="scientific">Conexibacter woesei (strain DSM 14684 / CCUG 47730 / CIP 108061 / JCM 11494 / NBRC 100937 / ID131577)</name>
    <dbReference type="NCBI Taxonomy" id="469383"/>
    <lineage>
        <taxon>Bacteria</taxon>
        <taxon>Bacillati</taxon>
        <taxon>Actinomycetota</taxon>
        <taxon>Thermoleophilia</taxon>
        <taxon>Solirubrobacterales</taxon>
        <taxon>Conexibacteraceae</taxon>
        <taxon>Conexibacter</taxon>
    </lineage>
</organism>
<dbReference type="EMBL" id="CP001854">
    <property type="protein sequence ID" value="ADB50825.1"/>
    <property type="molecule type" value="Genomic_DNA"/>
</dbReference>
<evidence type="ECO:0000313" key="4">
    <source>
        <dbReference type="Proteomes" id="UP000008229"/>
    </source>
</evidence>
<dbReference type="OrthoDB" id="7849865at2"/>
<dbReference type="AlphaFoldDB" id="D3F7G3"/>
<dbReference type="KEGG" id="cwo:Cwoe_2402"/>
<sequence>MTDSHLLAGRFGAAARLSPKALRLYADQGLLVPAYIDPDTGYRYYARDQVPRARLIARLRRLGLPMARVAQLLELTPATRVIELQSWLQGQHDRLADQTELVEALARQVDGGEPDLTAAVGVRDVAACKVVYQQRHVSVEQLEDVTLAAETEIRAHLRASGLPGDGPMSVHFHEPVSRDGERLIEVAVDYDGSVEPAGDLRLRLQPAHRAAYVPVPAAYEDFPLVLRVYDAVEAWLDAREDVSWGESPYERYPGSGGTLFDVAYPLDAAERP</sequence>
<gene>
    <name evidence="3" type="ordered locus">Cwoe_2402</name>
</gene>
<dbReference type="eggNOG" id="COG0789">
    <property type="taxonomic scope" value="Bacteria"/>
</dbReference>
<dbReference type="InterPro" id="IPR009061">
    <property type="entry name" value="DNA-bd_dom_put_sf"/>
</dbReference>
<dbReference type="InterPro" id="IPR000551">
    <property type="entry name" value="MerR-type_HTH_dom"/>
</dbReference>
<dbReference type="SMART" id="SM00422">
    <property type="entry name" value="HTH_MERR"/>
    <property type="match status" value="1"/>
</dbReference>
<dbReference type="STRING" id="469383.Cwoe_2402"/>
<dbReference type="Pfam" id="PF13411">
    <property type="entry name" value="MerR_1"/>
    <property type="match status" value="1"/>
</dbReference>
<dbReference type="Gene3D" id="3.20.80.10">
    <property type="entry name" value="Regulatory factor, effector binding domain"/>
    <property type="match status" value="1"/>
</dbReference>
<dbReference type="InterPro" id="IPR011256">
    <property type="entry name" value="Reg_factor_effector_dom_sf"/>
</dbReference>
<dbReference type="InterPro" id="IPR047057">
    <property type="entry name" value="MerR_fam"/>
</dbReference>
<dbReference type="Gene3D" id="1.10.1660.10">
    <property type="match status" value="1"/>
</dbReference>
<reference evidence="3 4" key="1">
    <citation type="journal article" date="2010" name="Stand. Genomic Sci.">
        <title>Complete genome sequence of Conexibacter woesei type strain (ID131577).</title>
        <authorList>
            <person name="Pukall R."/>
            <person name="Lapidus A."/>
            <person name="Glavina Del Rio T."/>
            <person name="Copeland A."/>
            <person name="Tice H."/>
            <person name="Cheng J.-F."/>
            <person name="Lucas S."/>
            <person name="Chen F."/>
            <person name="Nolan M."/>
            <person name="Bruce D."/>
            <person name="Goodwin L."/>
            <person name="Pitluck S."/>
            <person name="Mavromatis K."/>
            <person name="Ivanova N."/>
            <person name="Ovchinnikova G."/>
            <person name="Pati A."/>
            <person name="Chen A."/>
            <person name="Palaniappan K."/>
            <person name="Land M."/>
            <person name="Hauser L."/>
            <person name="Chang Y.-J."/>
            <person name="Jeffries C.D."/>
            <person name="Chain P."/>
            <person name="Meincke L."/>
            <person name="Sims D."/>
            <person name="Brettin T."/>
            <person name="Detter J.C."/>
            <person name="Rohde M."/>
            <person name="Goeker M."/>
            <person name="Bristow J."/>
            <person name="Eisen J.A."/>
            <person name="Markowitz V."/>
            <person name="Kyrpides N.C."/>
            <person name="Klenk H.-P."/>
            <person name="Hugenholtz P."/>
        </authorList>
    </citation>
    <scope>NUCLEOTIDE SEQUENCE [LARGE SCALE GENOMIC DNA]</scope>
    <source>
        <strain evidence="4">DSM 14684 / CIP 108061 / JCM 11494 / NBRC 100937 / ID131577</strain>
    </source>
</reference>
<keyword evidence="1" id="KW-0238">DNA-binding</keyword>